<proteinExistence type="predicted"/>
<evidence type="ECO:0000313" key="3">
    <source>
        <dbReference type="EMBL" id="MBB4064372.1"/>
    </source>
</evidence>
<evidence type="ECO:0000256" key="1">
    <source>
        <dbReference type="SAM" id="MobiDB-lite"/>
    </source>
</evidence>
<feature type="compositionally biased region" description="Low complexity" evidence="1">
    <location>
        <begin position="143"/>
        <end position="155"/>
    </location>
</feature>
<dbReference type="NCBIfam" id="NF041110">
    <property type="entry name" value="HPE1_fam_CxxC"/>
    <property type="match status" value="1"/>
</dbReference>
<comment type="caution">
    <text evidence="3">The sequence shown here is derived from an EMBL/GenBank/DDBJ whole genome shotgun (WGS) entry which is preliminary data.</text>
</comment>
<feature type="chain" id="PRO_5031495474" evidence="2">
    <location>
        <begin position="19"/>
        <end position="168"/>
    </location>
</feature>
<gene>
    <name evidence="3" type="ORF">GGR23_001549</name>
</gene>
<sequence length="168" mass="17168">MRLFASLALLAFASAAHAGSVEEVTALPKSAKVESITVIGCGDCPAPAPKKLAYQVPVLKPGEQKLELRTVAGERKLFRTEAWLGGSPVVFVSTPSQDEIAALEGRPKQPGLAGDGIDKNATTAAVKDGPEAGSESGAKPPIAASMASEDAPAAAKPLDTSSFSLRTD</sequence>
<organism evidence="3 4">
    <name type="scientific">Gellertiella hungarica</name>
    <dbReference type="NCBI Taxonomy" id="1572859"/>
    <lineage>
        <taxon>Bacteria</taxon>
        <taxon>Pseudomonadati</taxon>
        <taxon>Pseudomonadota</taxon>
        <taxon>Alphaproteobacteria</taxon>
        <taxon>Hyphomicrobiales</taxon>
        <taxon>Rhizobiaceae</taxon>
        <taxon>Gellertiella</taxon>
    </lineage>
</organism>
<feature type="signal peptide" evidence="2">
    <location>
        <begin position="1"/>
        <end position="18"/>
    </location>
</feature>
<dbReference type="EMBL" id="JACIEZ010000002">
    <property type="protein sequence ID" value="MBB4064372.1"/>
    <property type="molecule type" value="Genomic_DNA"/>
</dbReference>
<keyword evidence="2" id="KW-0732">Signal</keyword>
<feature type="compositionally biased region" description="Polar residues" evidence="1">
    <location>
        <begin position="159"/>
        <end position="168"/>
    </location>
</feature>
<feature type="region of interest" description="Disordered" evidence="1">
    <location>
        <begin position="104"/>
        <end position="168"/>
    </location>
</feature>
<protein>
    <submittedName>
        <fullName evidence="3">Uncharacterized protein</fullName>
    </submittedName>
</protein>
<dbReference type="RefSeq" id="WP_246365038.1">
    <property type="nucleotide sequence ID" value="NZ_JACIEZ010000002.1"/>
</dbReference>
<reference evidence="3 4" key="1">
    <citation type="submission" date="2020-08" db="EMBL/GenBank/DDBJ databases">
        <title>Genomic Encyclopedia of Type Strains, Phase IV (KMG-IV): sequencing the most valuable type-strain genomes for metagenomic binning, comparative biology and taxonomic classification.</title>
        <authorList>
            <person name="Goeker M."/>
        </authorList>
    </citation>
    <scope>NUCLEOTIDE SEQUENCE [LARGE SCALE GENOMIC DNA]</scope>
    <source>
        <strain evidence="3 4">DSM 29853</strain>
    </source>
</reference>
<evidence type="ECO:0000256" key="2">
    <source>
        <dbReference type="SAM" id="SignalP"/>
    </source>
</evidence>
<dbReference type="Proteomes" id="UP000528286">
    <property type="component" value="Unassembled WGS sequence"/>
</dbReference>
<dbReference type="InterPro" id="IPR049748">
    <property type="entry name" value="HPE1-like_N_CxxC"/>
</dbReference>
<accession>A0A7W6NKJ6</accession>
<dbReference type="AlphaFoldDB" id="A0A7W6NKJ6"/>
<keyword evidence="4" id="KW-1185">Reference proteome</keyword>
<name>A0A7W6NKJ6_9HYPH</name>
<evidence type="ECO:0000313" key="4">
    <source>
        <dbReference type="Proteomes" id="UP000528286"/>
    </source>
</evidence>